<keyword evidence="2" id="KW-1185">Reference proteome</keyword>
<dbReference type="AlphaFoldDB" id="A0A6F8PQN4"/>
<organism evidence="1 2">
    <name type="scientific">Thiosulfativibrio zosterae</name>
    <dbReference type="NCBI Taxonomy" id="2675053"/>
    <lineage>
        <taxon>Bacteria</taxon>
        <taxon>Pseudomonadati</taxon>
        <taxon>Pseudomonadota</taxon>
        <taxon>Gammaproteobacteria</taxon>
        <taxon>Thiotrichales</taxon>
        <taxon>Piscirickettsiaceae</taxon>
        <taxon>Thiosulfativibrio</taxon>
    </lineage>
</organism>
<name>A0A6F8PQN4_9GAMM</name>
<sequence length="1066" mass="103897">MAITAAQRLDIIKATVSVFGIAPAGYMTALTSIYEAVGGNLTAFTTALTNTAAYQSASFYPSYLTNAEVATKMAAAFALSDTTTPAGQAAYDYFLANLNAGASAGSLFAAAQQFLDTTTDTAFATAKATLANKAAVAEYYTVTQAATGTDLGVLASVVSGVTSTTDVSTAAAMAAVISTTAGAASGQTFTLTTGADNITGTANNDTFSGLSQATAAAATDTLTAADIIDGGAGIDTLNITTTAANTDVTDGAQITNIEVVNIRAATAGTTSTLDASSIAGLTGVNANAGAGAVTVTNLATGASMTVTGNGTVTNGAITFGYATGTDAVTLNVAGGTKVGTTVSNTGTATTATINSTGAANILGTVDIANATLTSVTINATTNLKADLLSQATDQVGTDGAVTISGAATTVELTAALDNTIKTIDASGLTAGGVKATLGTGTEDYKGGAGVDTITLAAGVKTATFGAGNDVVTTTSNAGLAGTAAGVVNGGEGTDTLVVAHANDVDTSAERAVFTSFETLNNATTGAIAADGFTGVTSLISSGIQGGFTAMNATQAAAITNTAVQAGGTTYALTTATGTSDVLSIETKHATATTAADLAALTVNGFETMNVTVSSGNVDETNAEATVVSFAAATDLTSLNIAGAFAANVILDNTSKAVTVANTLSGTAAMKVEGELIKGSSVTTTANGDTIETALAAIAGVQGEFVSYNAGAGDDAISTSLTAINNTNNALASLKIEGGEGTDTLSFDTADATFADAQFQYVTGVEKVTLTNITSLSVTSGGFFDNNFKASGVTLTTGTTANGATQTIDLSSFTGAATIVATTAGDGASTADNSSITTGSGADTVTLTATSWVGAAGAAGAINVVTGGGNDTISVTTGTLLAVTGTNAVTINAGTGADTITAVHDNAGSGLGNFTFVIADGDSLAASRDKITGFDLGTAAKFADTLDLNGTPTVTANTAGTNGTDSGSIKSHAITSGIITFDDVDTFATALTVNESNLSTVLTYLATNITTAGDTVAFAYDSNSDGTTDATIVFQQGTNDTVVELVGVVATSISATNATTAGLIDLA</sequence>
<accession>A0A6F8PQN4</accession>
<reference evidence="2" key="1">
    <citation type="submission" date="2019-11" db="EMBL/GenBank/DDBJ databases">
        <title>Isolation and characterization of two novel species in the genus Thiomicrorhabdus.</title>
        <authorList>
            <person name="Mochizuki J."/>
            <person name="Kojima H."/>
            <person name="Fukui M."/>
        </authorList>
    </citation>
    <scope>NUCLEOTIDE SEQUENCE [LARGE SCALE GENOMIC DNA]</scope>
    <source>
        <strain evidence="2">AkT22</strain>
    </source>
</reference>
<evidence type="ECO:0000313" key="1">
    <source>
        <dbReference type="EMBL" id="BBP44300.1"/>
    </source>
</evidence>
<gene>
    <name evidence="1" type="ORF">THMIRHAT_20460</name>
</gene>
<evidence type="ECO:0008006" key="3">
    <source>
        <dbReference type="Google" id="ProtNLM"/>
    </source>
</evidence>
<dbReference type="Proteomes" id="UP000501466">
    <property type="component" value="Chromosome"/>
</dbReference>
<dbReference type="EMBL" id="AP021888">
    <property type="protein sequence ID" value="BBP44300.1"/>
    <property type="molecule type" value="Genomic_DNA"/>
</dbReference>
<evidence type="ECO:0000313" key="2">
    <source>
        <dbReference type="Proteomes" id="UP000501466"/>
    </source>
</evidence>
<protein>
    <recommendedName>
        <fullName evidence="3">S-layer protein</fullName>
    </recommendedName>
</protein>
<dbReference type="KEGG" id="tzo:THMIRHAT_20460"/>
<dbReference type="PRINTS" id="PR00313">
    <property type="entry name" value="CABNDNGRPT"/>
</dbReference>
<dbReference type="RefSeq" id="WP_173292028.1">
    <property type="nucleotide sequence ID" value="NZ_AP021888.1"/>
</dbReference>
<proteinExistence type="predicted"/>